<gene>
    <name evidence="1" type="ORF">PUN28_009075</name>
</gene>
<dbReference type="Proteomes" id="UP001430953">
    <property type="component" value="Unassembled WGS sequence"/>
</dbReference>
<dbReference type="EMBL" id="JADYXP020000008">
    <property type="protein sequence ID" value="KAL0118156.1"/>
    <property type="molecule type" value="Genomic_DNA"/>
</dbReference>
<keyword evidence="2" id="KW-1185">Reference proteome</keyword>
<evidence type="ECO:0000313" key="1">
    <source>
        <dbReference type="EMBL" id="KAL0118156.1"/>
    </source>
</evidence>
<evidence type="ECO:0000313" key="2">
    <source>
        <dbReference type="Proteomes" id="UP001430953"/>
    </source>
</evidence>
<protein>
    <submittedName>
        <fullName evidence="1">Uncharacterized protein</fullName>
    </submittedName>
</protein>
<sequence>MIPFLLAKKKTTPKHSCLIYDTLDKKILQWYHTKILKTRRRYDLRSCRARKDEAIVSKHHGSSDSIFFSPSSRTGNSDRSCYELSISSLFELSIHQRR</sequence>
<proteinExistence type="predicted"/>
<dbReference type="AlphaFoldDB" id="A0AAW2FVU9"/>
<name>A0AAW2FVU9_9HYME</name>
<organism evidence="1 2">
    <name type="scientific">Cardiocondyla obscurior</name>
    <dbReference type="NCBI Taxonomy" id="286306"/>
    <lineage>
        <taxon>Eukaryota</taxon>
        <taxon>Metazoa</taxon>
        <taxon>Ecdysozoa</taxon>
        <taxon>Arthropoda</taxon>
        <taxon>Hexapoda</taxon>
        <taxon>Insecta</taxon>
        <taxon>Pterygota</taxon>
        <taxon>Neoptera</taxon>
        <taxon>Endopterygota</taxon>
        <taxon>Hymenoptera</taxon>
        <taxon>Apocrita</taxon>
        <taxon>Aculeata</taxon>
        <taxon>Formicoidea</taxon>
        <taxon>Formicidae</taxon>
        <taxon>Myrmicinae</taxon>
        <taxon>Cardiocondyla</taxon>
    </lineage>
</organism>
<accession>A0AAW2FVU9</accession>
<reference evidence="1 2" key="1">
    <citation type="submission" date="2023-03" db="EMBL/GenBank/DDBJ databases">
        <title>High recombination rates correlate with genetic variation in Cardiocondyla obscurior ants.</title>
        <authorList>
            <person name="Errbii M."/>
        </authorList>
    </citation>
    <scope>NUCLEOTIDE SEQUENCE [LARGE SCALE GENOMIC DNA]</scope>
    <source>
        <strain evidence="1">Alpha-2009</strain>
        <tissue evidence="1">Whole body</tissue>
    </source>
</reference>
<comment type="caution">
    <text evidence="1">The sequence shown here is derived from an EMBL/GenBank/DDBJ whole genome shotgun (WGS) entry which is preliminary data.</text>
</comment>